<dbReference type="InterPro" id="IPR038377">
    <property type="entry name" value="Na/Glc_symporter_sf"/>
</dbReference>
<protein>
    <recommendedName>
        <fullName evidence="17">Sodium/proline symporter</fullName>
    </recommendedName>
</protein>
<accession>A0A1J5T9M2</accession>
<reference evidence="15 16" key="1">
    <citation type="submission" date="2016-08" db="EMBL/GenBank/DDBJ databases">
        <title>New Insights into Marine Group III Euryarchaeota, from dark to light.</title>
        <authorList>
            <person name="Haro-Moreno J.M."/>
            <person name="Rodriguez-Valera F."/>
            <person name="Lopez-Garcia P."/>
            <person name="Moreira D."/>
            <person name="Martin-Cuadrado A.B."/>
        </authorList>
    </citation>
    <scope>NUCLEOTIDE SEQUENCE [LARGE SCALE GENOMIC DNA]</scope>
    <source>
        <strain evidence="15">CG-Epi1</strain>
    </source>
</reference>
<dbReference type="Pfam" id="PF00474">
    <property type="entry name" value="SSF"/>
    <property type="match status" value="1"/>
</dbReference>
<comment type="subcellular location">
    <subcellularLocation>
        <location evidence="1">Cell membrane</location>
        <topology evidence="1">Multi-pass membrane protein</topology>
    </subcellularLocation>
</comment>
<evidence type="ECO:0000256" key="5">
    <source>
        <dbReference type="ARBA" id="ARBA00022692"/>
    </source>
</evidence>
<keyword evidence="5 14" id="KW-0812">Transmembrane</keyword>
<comment type="caution">
    <text evidence="15">The sequence shown here is derived from an EMBL/GenBank/DDBJ whole genome shotgun (WGS) entry which is preliminary data.</text>
</comment>
<evidence type="ECO:0000256" key="12">
    <source>
        <dbReference type="ARBA" id="ARBA00033708"/>
    </source>
</evidence>
<feature type="transmembrane region" description="Helical" evidence="14">
    <location>
        <begin position="486"/>
        <end position="505"/>
    </location>
</feature>
<feature type="transmembrane region" description="Helical" evidence="14">
    <location>
        <begin position="363"/>
        <end position="381"/>
    </location>
</feature>
<keyword evidence="3" id="KW-0813">Transport</keyword>
<feature type="transmembrane region" description="Helical" evidence="14">
    <location>
        <begin position="146"/>
        <end position="171"/>
    </location>
</feature>
<feature type="transmembrane region" description="Helical" evidence="14">
    <location>
        <begin position="229"/>
        <end position="248"/>
    </location>
</feature>
<evidence type="ECO:0000256" key="13">
    <source>
        <dbReference type="RuleBase" id="RU362091"/>
    </source>
</evidence>
<feature type="transmembrane region" description="Helical" evidence="14">
    <location>
        <begin position="74"/>
        <end position="93"/>
    </location>
</feature>
<feature type="transmembrane region" description="Helical" evidence="14">
    <location>
        <begin position="420"/>
        <end position="439"/>
    </location>
</feature>
<dbReference type="Proteomes" id="UP000183080">
    <property type="component" value="Unassembled WGS sequence"/>
</dbReference>
<dbReference type="GO" id="GO:0015824">
    <property type="term" value="P:proline transport"/>
    <property type="evidence" value="ECO:0007669"/>
    <property type="project" value="InterPro"/>
</dbReference>
<dbReference type="CDD" id="cd11475">
    <property type="entry name" value="SLC5sbd_PutP"/>
    <property type="match status" value="1"/>
</dbReference>
<feature type="transmembrane region" description="Helical" evidence="14">
    <location>
        <begin position="45"/>
        <end position="68"/>
    </location>
</feature>
<evidence type="ECO:0008006" key="17">
    <source>
        <dbReference type="Google" id="ProtNLM"/>
    </source>
</evidence>
<evidence type="ECO:0000256" key="14">
    <source>
        <dbReference type="SAM" id="Phobius"/>
    </source>
</evidence>
<feature type="transmembrane region" description="Helical" evidence="14">
    <location>
        <begin position="310"/>
        <end position="329"/>
    </location>
</feature>
<evidence type="ECO:0000256" key="8">
    <source>
        <dbReference type="ARBA" id="ARBA00023053"/>
    </source>
</evidence>
<evidence type="ECO:0000256" key="11">
    <source>
        <dbReference type="ARBA" id="ARBA00023201"/>
    </source>
</evidence>
<dbReference type="GO" id="GO:0031402">
    <property type="term" value="F:sodium ion binding"/>
    <property type="evidence" value="ECO:0007669"/>
    <property type="project" value="InterPro"/>
</dbReference>
<feature type="transmembrane region" description="Helical" evidence="14">
    <location>
        <begin position="269"/>
        <end position="290"/>
    </location>
</feature>
<feature type="transmembrane region" description="Helical" evidence="14">
    <location>
        <begin position="6"/>
        <end position="24"/>
    </location>
</feature>
<comment type="catalytic activity">
    <reaction evidence="12">
        <text>L-proline(in) + Na(+)(in) = L-proline(out) + Na(+)(out)</text>
        <dbReference type="Rhea" id="RHEA:28967"/>
        <dbReference type="ChEBI" id="CHEBI:29101"/>
        <dbReference type="ChEBI" id="CHEBI:60039"/>
    </reaction>
</comment>
<feature type="transmembrane region" description="Helical" evidence="14">
    <location>
        <begin position="183"/>
        <end position="201"/>
    </location>
</feature>
<keyword evidence="6" id="KW-0769">Symport</keyword>
<dbReference type="GO" id="GO:0005298">
    <property type="term" value="F:proline:sodium symporter activity"/>
    <property type="evidence" value="ECO:0007669"/>
    <property type="project" value="InterPro"/>
</dbReference>
<name>A0A1J5T9M2_9ARCH</name>
<evidence type="ECO:0000256" key="10">
    <source>
        <dbReference type="ARBA" id="ARBA00023136"/>
    </source>
</evidence>
<evidence type="ECO:0000256" key="6">
    <source>
        <dbReference type="ARBA" id="ARBA00022847"/>
    </source>
</evidence>
<dbReference type="PROSITE" id="PS50283">
    <property type="entry name" value="NA_SOLUT_SYMP_3"/>
    <property type="match status" value="1"/>
</dbReference>
<sequence length="699" mass="74540">MDIAVILSFIFFMSIFAGVGLASVRVKKDTTDDYLVAGRGMSPPLAALSAVSTWNSGYMFIGFIGFTYTLGYPVAFLAFMSTIGQFVAWMWLYKFIQKEGNERGVRSLSSLVAEKAGAPEAKLAGVLSVLFLSIYAAAQLTSGGKALFVMMGWPEVIGILIGFVLVVAYCYAGGIRASIWTDAAQSCVMLVGSTILCWISIQEVGGFSGLKDGLNQQDPALTNFLPPDLMFGLTLWIAAFFLGGLSVAGQPQVVSRVMTLGDDKDRREAMIWFFVWQTPFIVLMLIIGLASRVLFTESDFDAELGLPMMAMETMPAIGVGMILASIFAATMSTADSQVLACTAAITDDIKPEWNQDHKTTKQVTIAVAAFATLISIGGLYVPGGDSVFQLVVFAVYGLGGVFVPLLIIRWAGYKPDTTHSVSMMVAAFSGVFIWTVLGLDGADGVFPSVPGMGAAFATHFTLNYIRSPKIAPLGRFKLPKKSQYGAVAAAILIPFGAAEAVYLVGAPESTEGSGGVGNYSISGDISYEMLGNNTEYVNDGETILIDLNTNNIQWTSDNRNVVGVRVLLTYSEDETSNGAGCAAPGASQPDPDTITGTVTHDDFNGTESGQNQGQGSSSHEILVEWYNSSLYFSGNATNMSESEIKNELDSMGAGLGAYFLEINVEAESGNALGCNHTDNGEEVEYLVEVVLLDYEITPA</sequence>
<dbReference type="Gene3D" id="1.20.1730.10">
    <property type="entry name" value="Sodium/glucose cotransporter"/>
    <property type="match status" value="1"/>
</dbReference>
<dbReference type="PANTHER" id="PTHR48086">
    <property type="entry name" value="SODIUM/PROLINE SYMPORTER-RELATED"/>
    <property type="match status" value="1"/>
</dbReference>
<evidence type="ECO:0000256" key="4">
    <source>
        <dbReference type="ARBA" id="ARBA00022475"/>
    </source>
</evidence>
<feature type="transmembrane region" description="Helical" evidence="14">
    <location>
        <begin position="123"/>
        <end position="140"/>
    </location>
</feature>
<keyword evidence="4" id="KW-1003">Cell membrane</keyword>
<dbReference type="STRING" id="1888995.BD935_02475"/>
<proteinExistence type="inferred from homology"/>
<evidence type="ECO:0000256" key="7">
    <source>
        <dbReference type="ARBA" id="ARBA00022989"/>
    </source>
</evidence>
<dbReference type="InterPro" id="IPR001734">
    <property type="entry name" value="Na/solute_symporter"/>
</dbReference>
<dbReference type="InterPro" id="IPR050277">
    <property type="entry name" value="Sodium:Solute_Symporter"/>
</dbReference>
<keyword evidence="8" id="KW-0915">Sodium</keyword>
<evidence type="ECO:0000256" key="3">
    <source>
        <dbReference type="ARBA" id="ARBA00022448"/>
    </source>
</evidence>
<dbReference type="InterPro" id="IPR011851">
    <property type="entry name" value="Na/Pro_symporter"/>
</dbReference>
<comment type="similarity">
    <text evidence="2 13">Belongs to the sodium:solute symporter (SSF) (TC 2.A.21) family.</text>
</comment>
<evidence type="ECO:0000313" key="15">
    <source>
        <dbReference type="EMBL" id="OIR17529.1"/>
    </source>
</evidence>
<dbReference type="EMBL" id="MIZA01000022">
    <property type="protein sequence ID" value="OIR17529.1"/>
    <property type="molecule type" value="Genomic_DNA"/>
</dbReference>
<organism evidence="15 16">
    <name type="scientific">Marine Group III euryarchaeote CG-Epi1</name>
    <dbReference type="NCBI Taxonomy" id="1888995"/>
    <lineage>
        <taxon>Archaea</taxon>
        <taxon>Methanobacteriati</taxon>
        <taxon>Thermoplasmatota</taxon>
        <taxon>Thermoplasmata</taxon>
        <taxon>Candidatus Thermoprofundales</taxon>
    </lineage>
</organism>
<feature type="transmembrane region" description="Helical" evidence="14">
    <location>
        <begin position="445"/>
        <end position="465"/>
    </location>
</feature>
<keyword evidence="7 14" id="KW-1133">Transmembrane helix</keyword>
<evidence type="ECO:0000256" key="2">
    <source>
        <dbReference type="ARBA" id="ARBA00006434"/>
    </source>
</evidence>
<keyword evidence="9" id="KW-0406">Ion transport</keyword>
<evidence type="ECO:0000313" key="16">
    <source>
        <dbReference type="Proteomes" id="UP000183080"/>
    </source>
</evidence>
<evidence type="ECO:0000256" key="9">
    <source>
        <dbReference type="ARBA" id="ARBA00023065"/>
    </source>
</evidence>
<keyword evidence="11" id="KW-0739">Sodium transport</keyword>
<dbReference type="PANTHER" id="PTHR48086:SF3">
    <property type="entry name" value="SODIUM_PROLINE SYMPORTER"/>
    <property type="match status" value="1"/>
</dbReference>
<dbReference type="AlphaFoldDB" id="A0A1J5T9M2"/>
<gene>
    <name evidence="15" type="ORF">BD935_02475</name>
</gene>
<keyword evidence="10 14" id="KW-0472">Membrane</keyword>
<evidence type="ECO:0000256" key="1">
    <source>
        <dbReference type="ARBA" id="ARBA00004651"/>
    </source>
</evidence>
<feature type="transmembrane region" description="Helical" evidence="14">
    <location>
        <begin position="387"/>
        <end position="408"/>
    </location>
</feature>
<dbReference type="GO" id="GO:0005886">
    <property type="term" value="C:plasma membrane"/>
    <property type="evidence" value="ECO:0007669"/>
    <property type="project" value="UniProtKB-SubCell"/>
</dbReference>